<evidence type="ECO:0000256" key="2">
    <source>
        <dbReference type="ARBA" id="ARBA00023125"/>
    </source>
</evidence>
<evidence type="ECO:0000313" key="5">
    <source>
        <dbReference type="EMBL" id="AOZ06220.1"/>
    </source>
</evidence>
<dbReference type="InterPro" id="IPR036388">
    <property type="entry name" value="WH-like_DNA-bd_sf"/>
</dbReference>
<dbReference type="Pfam" id="PF00196">
    <property type="entry name" value="GerE"/>
    <property type="match status" value="1"/>
</dbReference>
<sequence>MIQHPAGPAVGETSRELRLAASVSRLLLPLYRLALHEPIGAFERQVLGLLREFIDFDSAWLGCSTLTPGGPSLHSSQTLDTAPDFVAEWEQCKADDPLVALAAGPGGHAGHAGHAVALCVRHAPLPAPMRILCARQRIRHVLCGAQVALPARRATHLSLYRAPGRRPYAERDVRLVACVIGHLDAALDHNRQCRLRAMRAVHDTAAVPQAAALADAWGRILHADASFLAQLQQAWPGWHGAALPEPLRLRLQPGTGGHLANARIRLSWEPEGDLLLMRASPPAPGDLLAPRELAVARLFGSGLSHKEVARRLGIAPTTVRHHLRQAYAKLEVSDKGALASRLLG</sequence>
<dbReference type="PRINTS" id="PR00038">
    <property type="entry name" value="HTHLUXR"/>
</dbReference>
<name>A0ABN4TMG3_9BURK</name>
<keyword evidence="1" id="KW-0805">Transcription regulation</keyword>
<organism evidence="5 6">
    <name type="scientific">Cupriavidus malaysiensis</name>
    <dbReference type="NCBI Taxonomy" id="367825"/>
    <lineage>
        <taxon>Bacteria</taxon>
        <taxon>Pseudomonadati</taxon>
        <taxon>Pseudomonadota</taxon>
        <taxon>Betaproteobacteria</taxon>
        <taxon>Burkholderiales</taxon>
        <taxon>Burkholderiaceae</taxon>
        <taxon>Cupriavidus</taxon>
    </lineage>
</organism>
<reference evidence="5 6" key="1">
    <citation type="submission" date="2016-10" db="EMBL/GenBank/DDBJ databases">
        <title>Complete genome sequences of three Cupriavidus strains isolated from various Malaysian environments.</title>
        <authorList>
            <person name="Abdullah A.A.-A."/>
            <person name="Shafie N.A.H."/>
            <person name="Lau N.S."/>
        </authorList>
    </citation>
    <scope>NUCLEOTIDE SEQUENCE [LARGE SCALE GENOMIC DNA]</scope>
    <source>
        <strain evidence="5 6">USMAA1020</strain>
    </source>
</reference>
<dbReference type="PANTHER" id="PTHR44688:SF16">
    <property type="entry name" value="DNA-BINDING TRANSCRIPTIONAL ACTIVATOR DEVR_DOSR"/>
    <property type="match status" value="1"/>
</dbReference>
<feature type="domain" description="HTH luxR-type" evidence="4">
    <location>
        <begin position="281"/>
        <end position="344"/>
    </location>
</feature>
<accession>A0ABN4TMG3</accession>
<evidence type="ECO:0000259" key="4">
    <source>
        <dbReference type="PROSITE" id="PS50043"/>
    </source>
</evidence>
<keyword evidence="3" id="KW-0804">Transcription</keyword>
<evidence type="ECO:0000256" key="3">
    <source>
        <dbReference type="ARBA" id="ARBA00023163"/>
    </source>
</evidence>
<keyword evidence="6" id="KW-1185">Reference proteome</keyword>
<dbReference type="EMBL" id="CP017754">
    <property type="protein sequence ID" value="AOZ06220.1"/>
    <property type="molecule type" value="Genomic_DNA"/>
</dbReference>
<dbReference type="SMART" id="SM00421">
    <property type="entry name" value="HTH_LUXR"/>
    <property type="match status" value="1"/>
</dbReference>
<dbReference type="Gene3D" id="1.10.10.10">
    <property type="entry name" value="Winged helix-like DNA-binding domain superfamily/Winged helix DNA-binding domain"/>
    <property type="match status" value="1"/>
</dbReference>
<dbReference type="PANTHER" id="PTHR44688">
    <property type="entry name" value="DNA-BINDING TRANSCRIPTIONAL ACTIVATOR DEVR_DOSR"/>
    <property type="match status" value="1"/>
</dbReference>
<dbReference type="InterPro" id="IPR000792">
    <property type="entry name" value="Tscrpt_reg_LuxR_C"/>
</dbReference>
<protein>
    <recommendedName>
        <fullName evidence="4">HTH luxR-type domain-containing protein</fullName>
    </recommendedName>
</protein>
<dbReference type="RefSeq" id="WP_071069323.1">
    <property type="nucleotide sequence ID" value="NZ_CP017754.1"/>
</dbReference>
<dbReference type="CDD" id="cd06170">
    <property type="entry name" value="LuxR_C_like"/>
    <property type="match status" value="1"/>
</dbReference>
<gene>
    <name evidence="5" type="ORF">BKK80_10525</name>
</gene>
<dbReference type="Proteomes" id="UP000177515">
    <property type="component" value="Chromosome 1"/>
</dbReference>
<dbReference type="PROSITE" id="PS50043">
    <property type="entry name" value="HTH_LUXR_2"/>
    <property type="match status" value="1"/>
</dbReference>
<proteinExistence type="predicted"/>
<dbReference type="InterPro" id="IPR016032">
    <property type="entry name" value="Sig_transdc_resp-reg_C-effctor"/>
</dbReference>
<evidence type="ECO:0000313" key="6">
    <source>
        <dbReference type="Proteomes" id="UP000177515"/>
    </source>
</evidence>
<evidence type="ECO:0000256" key="1">
    <source>
        <dbReference type="ARBA" id="ARBA00023015"/>
    </source>
</evidence>
<keyword evidence="2" id="KW-0238">DNA-binding</keyword>
<dbReference type="SUPFAM" id="SSF46894">
    <property type="entry name" value="C-terminal effector domain of the bipartite response regulators"/>
    <property type="match status" value="1"/>
</dbReference>